<accession>A0A0E9W4B5</accession>
<protein>
    <submittedName>
        <fullName evidence="1">Uncharacterized protein</fullName>
    </submittedName>
</protein>
<organism evidence="1">
    <name type="scientific">Anguilla anguilla</name>
    <name type="common">European freshwater eel</name>
    <name type="synonym">Muraena anguilla</name>
    <dbReference type="NCBI Taxonomy" id="7936"/>
    <lineage>
        <taxon>Eukaryota</taxon>
        <taxon>Metazoa</taxon>
        <taxon>Chordata</taxon>
        <taxon>Craniata</taxon>
        <taxon>Vertebrata</taxon>
        <taxon>Euteleostomi</taxon>
        <taxon>Actinopterygii</taxon>
        <taxon>Neopterygii</taxon>
        <taxon>Teleostei</taxon>
        <taxon>Anguilliformes</taxon>
        <taxon>Anguillidae</taxon>
        <taxon>Anguilla</taxon>
    </lineage>
</organism>
<sequence length="41" mass="4670">MASSKLEIPKREQVERFNGLPKYQALLSSYYTLAVNIPTVN</sequence>
<proteinExistence type="predicted"/>
<reference evidence="1" key="2">
    <citation type="journal article" date="2015" name="Fish Shellfish Immunol.">
        <title>Early steps in the European eel (Anguilla anguilla)-Vibrio vulnificus interaction in the gills: Role of the RtxA13 toxin.</title>
        <authorList>
            <person name="Callol A."/>
            <person name="Pajuelo D."/>
            <person name="Ebbesson L."/>
            <person name="Teles M."/>
            <person name="MacKenzie S."/>
            <person name="Amaro C."/>
        </authorList>
    </citation>
    <scope>NUCLEOTIDE SEQUENCE</scope>
</reference>
<name>A0A0E9W4B5_ANGAN</name>
<dbReference type="EMBL" id="GBXM01023358">
    <property type="protein sequence ID" value="JAH85219.1"/>
    <property type="molecule type" value="Transcribed_RNA"/>
</dbReference>
<dbReference type="AlphaFoldDB" id="A0A0E9W4B5"/>
<reference evidence="1" key="1">
    <citation type="submission" date="2014-11" db="EMBL/GenBank/DDBJ databases">
        <authorList>
            <person name="Amaro Gonzalez C."/>
        </authorList>
    </citation>
    <scope>NUCLEOTIDE SEQUENCE</scope>
</reference>
<evidence type="ECO:0000313" key="1">
    <source>
        <dbReference type="EMBL" id="JAH85219.1"/>
    </source>
</evidence>